<dbReference type="AlphaFoldDB" id="A0A7L4ZNX3"/>
<evidence type="ECO:0000313" key="2">
    <source>
        <dbReference type="Proteomes" id="UP000464657"/>
    </source>
</evidence>
<dbReference type="EMBL" id="CP019288">
    <property type="protein sequence ID" value="QHI37614.1"/>
    <property type="molecule type" value="Genomic_DNA"/>
</dbReference>
<dbReference type="Proteomes" id="UP000464657">
    <property type="component" value="Chromosome"/>
</dbReference>
<accession>A0A7L4ZNX3</accession>
<organism evidence="1 2">
    <name type="scientific">Kordia antarctica</name>
    <dbReference type="NCBI Taxonomy" id="1218801"/>
    <lineage>
        <taxon>Bacteria</taxon>
        <taxon>Pseudomonadati</taxon>
        <taxon>Bacteroidota</taxon>
        <taxon>Flavobacteriia</taxon>
        <taxon>Flavobacteriales</taxon>
        <taxon>Flavobacteriaceae</taxon>
        <taxon>Kordia</taxon>
    </lineage>
</organism>
<protein>
    <submittedName>
        <fullName evidence="1">Uncharacterized protein</fullName>
    </submittedName>
</protein>
<evidence type="ECO:0000313" key="1">
    <source>
        <dbReference type="EMBL" id="QHI37614.1"/>
    </source>
</evidence>
<reference evidence="1 2" key="1">
    <citation type="journal article" date="2013" name="Int. J. Syst. Evol. Microbiol.">
        <title>Kordia antarctica sp. nov., isolated from Antarctic seawater.</title>
        <authorList>
            <person name="Baek K."/>
            <person name="Choi A."/>
            <person name="Kang I."/>
            <person name="Lee K."/>
            <person name="Cho J.C."/>
        </authorList>
    </citation>
    <scope>NUCLEOTIDE SEQUENCE [LARGE SCALE GENOMIC DNA]</scope>
    <source>
        <strain evidence="1 2">IMCC3317</strain>
    </source>
</reference>
<proteinExistence type="predicted"/>
<dbReference type="RefSeq" id="WP_160130227.1">
    <property type="nucleotide sequence ID" value="NZ_CP019288.1"/>
</dbReference>
<keyword evidence="2" id="KW-1185">Reference proteome</keyword>
<gene>
    <name evidence="1" type="ORF">IMCC3317_29940</name>
</gene>
<sequence>MKKRSMKKLELKKKVISDMSPSEIKAGYAGTWVCGVSLLCTISVSTAYTNADTHCNCA</sequence>
<dbReference type="KEGG" id="kan:IMCC3317_29940"/>
<name>A0A7L4ZNX3_9FLAO</name>